<protein>
    <recommendedName>
        <fullName evidence="5">Growth-regulating factor</fullName>
    </recommendedName>
</protein>
<keyword evidence="5" id="KW-0804">Transcription</keyword>
<reference evidence="9 10" key="1">
    <citation type="submission" date="2017-07" db="EMBL/GenBank/DDBJ databases">
        <title>An improved, manually edited Actinidia chinensis var. chinensis (kiwifruit) genome highlights the challenges associated with draft genomes and gene prediction in plants.</title>
        <authorList>
            <person name="Pilkington S."/>
            <person name="Crowhurst R."/>
            <person name="Hilario E."/>
            <person name="Nardozza S."/>
            <person name="Fraser L."/>
            <person name="Peng Y."/>
            <person name="Gunaseelan K."/>
            <person name="Simpson R."/>
            <person name="Tahir J."/>
            <person name="Deroles S."/>
            <person name="Templeton K."/>
            <person name="Luo Z."/>
            <person name="Davy M."/>
            <person name="Cheng C."/>
            <person name="Mcneilage M."/>
            <person name="Scaglione D."/>
            <person name="Liu Y."/>
            <person name="Zhang Q."/>
            <person name="Datson P."/>
            <person name="De Silva N."/>
            <person name="Gardiner S."/>
            <person name="Bassett H."/>
            <person name="Chagne D."/>
            <person name="Mccallum J."/>
            <person name="Dzierzon H."/>
            <person name="Deng C."/>
            <person name="Wang Y.-Y."/>
            <person name="Barron N."/>
            <person name="Manako K."/>
            <person name="Bowen J."/>
            <person name="Foster T."/>
            <person name="Erridge Z."/>
            <person name="Tiffin H."/>
            <person name="Waite C."/>
            <person name="Davies K."/>
            <person name="Grierson E."/>
            <person name="Laing W."/>
            <person name="Kirk R."/>
            <person name="Chen X."/>
            <person name="Wood M."/>
            <person name="Montefiori M."/>
            <person name="Brummell D."/>
            <person name="Schwinn K."/>
            <person name="Catanach A."/>
            <person name="Fullerton C."/>
            <person name="Li D."/>
            <person name="Meiyalaghan S."/>
            <person name="Nieuwenhuizen N."/>
            <person name="Read N."/>
            <person name="Prakash R."/>
            <person name="Hunter D."/>
            <person name="Zhang H."/>
            <person name="Mckenzie M."/>
            <person name="Knabel M."/>
            <person name="Harris A."/>
            <person name="Allan A."/>
            <person name="Chen A."/>
            <person name="Janssen B."/>
            <person name="Plunkett B."/>
            <person name="Dwamena C."/>
            <person name="Voogd C."/>
            <person name="Leif D."/>
            <person name="Lafferty D."/>
            <person name="Souleyre E."/>
            <person name="Varkonyi-Gasic E."/>
            <person name="Gambi F."/>
            <person name="Hanley J."/>
            <person name="Yao J.-L."/>
            <person name="Cheung J."/>
            <person name="David K."/>
            <person name="Warren B."/>
            <person name="Marsh K."/>
            <person name="Snowden K."/>
            <person name="Lin-Wang K."/>
            <person name="Brian L."/>
            <person name="Martinez-Sanchez M."/>
            <person name="Wang M."/>
            <person name="Ileperuma N."/>
            <person name="Macnee N."/>
            <person name="Campin R."/>
            <person name="Mcatee P."/>
            <person name="Drummond R."/>
            <person name="Espley R."/>
            <person name="Ireland H."/>
            <person name="Wu R."/>
            <person name="Atkinson R."/>
            <person name="Karunairetnam S."/>
            <person name="Bulley S."/>
            <person name="Chunkath S."/>
            <person name="Hanley Z."/>
            <person name="Storey R."/>
            <person name="Thrimawithana A."/>
            <person name="Thomson S."/>
            <person name="David C."/>
            <person name="Testolin R."/>
        </authorList>
    </citation>
    <scope>NUCLEOTIDE SEQUENCE [LARGE SCALE GENOMIC DNA]</scope>
    <source>
        <strain evidence="10">cv. Red5</strain>
        <tissue evidence="9">Young leaf</tissue>
    </source>
</reference>
<organism evidence="9 10">
    <name type="scientific">Actinidia chinensis var. chinensis</name>
    <name type="common">Chinese soft-hair kiwi</name>
    <dbReference type="NCBI Taxonomy" id="1590841"/>
    <lineage>
        <taxon>Eukaryota</taxon>
        <taxon>Viridiplantae</taxon>
        <taxon>Streptophyta</taxon>
        <taxon>Embryophyta</taxon>
        <taxon>Tracheophyta</taxon>
        <taxon>Spermatophyta</taxon>
        <taxon>Magnoliopsida</taxon>
        <taxon>eudicotyledons</taxon>
        <taxon>Gunneridae</taxon>
        <taxon>Pentapetalae</taxon>
        <taxon>asterids</taxon>
        <taxon>Ericales</taxon>
        <taxon>Actinidiaceae</taxon>
        <taxon>Actinidia</taxon>
    </lineage>
</organism>
<evidence type="ECO:0000313" key="10">
    <source>
        <dbReference type="Proteomes" id="UP000241394"/>
    </source>
</evidence>
<comment type="subcellular location">
    <subcellularLocation>
        <location evidence="1 4 5">Nucleus</location>
    </subcellularLocation>
</comment>
<dbReference type="EMBL" id="NKQK01000018">
    <property type="protein sequence ID" value="PSS04492.1"/>
    <property type="molecule type" value="Genomic_DNA"/>
</dbReference>
<dbReference type="Gramene" id="PSS04492">
    <property type="protein sequence ID" value="PSS04492"/>
    <property type="gene ID" value="CEY00_Acc20346"/>
</dbReference>
<feature type="short sequence motif" description="Bipartite nuclear localization signal" evidence="4">
    <location>
        <begin position="62"/>
        <end position="72"/>
    </location>
</feature>
<dbReference type="Pfam" id="PF08879">
    <property type="entry name" value="WRC"/>
    <property type="match status" value="1"/>
</dbReference>
<dbReference type="GO" id="GO:0006355">
    <property type="term" value="P:regulation of DNA-templated transcription"/>
    <property type="evidence" value="ECO:0007669"/>
    <property type="project" value="InterPro"/>
</dbReference>
<gene>
    <name evidence="9" type="ORF">CEY00_Acc20346</name>
</gene>
<feature type="compositionally biased region" description="Basic residues" evidence="6">
    <location>
        <begin position="107"/>
        <end position="116"/>
    </location>
</feature>
<name>A0A2R6Q9A7_ACTCC</name>
<dbReference type="PANTHER" id="PTHR31602">
    <property type="entry name" value="GROWTH-REGULATING FACTOR 5"/>
    <property type="match status" value="1"/>
</dbReference>
<dbReference type="PANTHER" id="PTHR31602:SF101">
    <property type="entry name" value="GROWTH-REGULATING FACTOR 7"/>
    <property type="match status" value="1"/>
</dbReference>
<keyword evidence="3 4" id="KW-0539">Nucleus</keyword>
<feature type="short sequence motif" description="Bipartite nuclear localization signal" evidence="4">
    <location>
        <begin position="90"/>
        <end position="97"/>
    </location>
</feature>
<keyword evidence="10" id="KW-1185">Reference proteome</keyword>
<evidence type="ECO:0000259" key="8">
    <source>
        <dbReference type="PROSITE" id="PS51667"/>
    </source>
</evidence>
<feature type="region of interest" description="Disordered" evidence="6">
    <location>
        <begin position="107"/>
        <end position="127"/>
    </location>
</feature>
<feature type="domain" description="WRC" evidence="8">
    <location>
        <begin position="57"/>
        <end position="101"/>
    </location>
</feature>
<evidence type="ECO:0000256" key="5">
    <source>
        <dbReference type="RuleBase" id="RU367127"/>
    </source>
</evidence>
<dbReference type="PROSITE" id="PS51666">
    <property type="entry name" value="QLQ"/>
    <property type="match status" value="1"/>
</dbReference>
<dbReference type="Proteomes" id="UP000241394">
    <property type="component" value="Chromosome LG18"/>
</dbReference>
<keyword evidence="5" id="KW-0805">Transcription regulation</keyword>
<dbReference type="SMART" id="SM00951">
    <property type="entry name" value="QLQ"/>
    <property type="match status" value="1"/>
</dbReference>
<evidence type="ECO:0000256" key="4">
    <source>
        <dbReference type="PROSITE-ProRule" id="PRU01002"/>
    </source>
</evidence>
<proteinExistence type="inferred from homology"/>
<evidence type="ECO:0000313" key="9">
    <source>
        <dbReference type="EMBL" id="PSS04492.1"/>
    </source>
</evidence>
<reference evidence="10" key="2">
    <citation type="journal article" date="2018" name="BMC Genomics">
        <title>A manually annotated Actinidia chinensis var. chinensis (kiwifruit) genome highlights the challenges associated with draft genomes and gene prediction in plants.</title>
        <authorList>
            <person name="Pilkington S.M."/>
            <person name="Crowhurst R."/>
            <person name="Hilario E."/>
            <person name="Nardozza S."/>
            <person name="Fraser L."/>
            <person name="Peng Y."/>
            <person name="Gunaseelan K."/>
            <person name="Simpson R."/>
            <person name="Tahir J."/>
            <person name="Deroles S.C."/>
            <person name="Templeton K."/>
            <person name="Luo Z."/>
            <person name="Davy M."/>
            <person name="Cheng C."/>
            <person name="McNeilage M."/>
            <person name="Scaglione D."/>
            <person name="Liu Y."/>
            <person name="Zhang Q."/>
            <person name="Datson P."/>
            <person name="De Silva N."/>
            <person name="Gardiner S.E."/>
            <person name="Bassett H."/>
            <person name="Chagne D."/>
            <person name="McCallum J."/>
            <person name="Dzierzon H."/>
            <person name="Deng C."/>
            <person name="Wang Y.Y."/>
            <person name="Barron L."/>
            <person name="Manako K."/>
            <person name="Bowen J."/>
            <person name="Foster T.M."/>
            <person name="Erridge Z.A."/>
            <person name="Tiffin H."/>
            <person name="Waite C.N."/>
            <person name="Davies K.M."/>
            <person name="Grierson E.P."/>
            <person name="Laing W.A."/>
            <person name="Kirk R."/>
            <person name="Chen X."/>
            <person name="Wood M."/>
            <person name="Montefiori M."/>
            <person name="Brummell D.A."/>
            <person name="Schwinn K.E."/>
            <person name="Catanach A."/>
            <person name="Fullerton C."/>
            <person name="Li D."/>
            <person name="Meiyalaghan S."/>
            <person name="Nieuwenhuizen N."/>
            <person name="Read N."/>
            <person name="Prakash R."/>
            <person name="Hunter D."/>
            <person name="Zhang H."/>
            <person name="McKenzie M."/>
            <person name="Knabel M."/>
            <person name="Harris A."/>
            <person name="Allan A.C."/>
            <person name="Gleave A."/>
            <person name="Chen A."/>
            <person name="Janssen B.J."/>
            <person name="Plunkett B."/>
            <person name="Ampomah-Dwamena C."/>
            <person name="Voogd C."/>
            <person name="Leif D."/>
            <person name="Lafferty D."/>
            <person name="Souleyre E.J.F."/>
            <person name="Varkonyi-Gasic E."/>
            <person name="Gambi F."/>
            <person name="Hanley J."/>
            <person name="Yao J.L."/>
            <person name="Cheung J."/>
            <person name="David K.M."/>
            <person name="Warren B."/>
            <person name="Marsh K."/>
            <person name="Snowden K.C."/>
            <person name="Lin-Wang K."/>
            <person name="Brian L."/>
            <person name="Martinez-Sanchez M."/>
            <person name="Wang M."/>
            <person name="Ileperuma N."/>
            <person name="Macnee N."/>
            <person name="Campin R."/>
            <person name="McAtee P."/>
            <person name="Drummond R.S.M."/>
            <person name="Espley R.V."/>
            <person name="Ireland H.S."/>
            <person name="Wu R."/>
            <person name="Atkinson R.G."/>
            <person name="Karunairetnam S."/>
            <person name="Bulley S."/>
            <person name="Chunkath S."/>
            <person name="Hanley Z."/>
            <person name="Storey R."/>
            <person name="Thrimawithana A.H."/>
            <person name="Thomson S."/>
            <person name="David C."/>
            <person name="Testolin R."/>
            <person name="Huang H."/>
            <person name="Hellens R.P."/>
            <person name="Schaffer R.J."/>
        </authorList>
    </citation>
    <scope>NUCLEOTIDE SEQUENCE [LARGE SCALE GENOMIC DNA]</scope>
    <source>
        <strain evidence="10">cv. Red5</strain>
    </source>
</reference>
<dbReference type="OrthoDB" id="1937002at2759"/>
<evidence type="ECO:0000256" key="3">
    <source>
        <dbReference type="ARBA" id="ARBA00023242"/>
    </source>
</evidence>
<evidence type="ECO:0000259" key="7">
    <source>
        <dbReference type="PROSITE" id="PS51666"/>
    </source>
</evidence>
<dbReference type="InterPro" id="IPR014977">
    <property type="entry name" value="WRC_dom"/>
</dbReference>
<dbReference type="GO" id="GO:0005634">
    <property type="term" value="C:nucleus"/>
    <property type="evidence" value="ECO:0007669"/>
    <property type="project" value="UniProtKB-SubCell"/>
</dbReference>
<accession>A0A2R6Q9A7</accession>
<dbReference type="AlphaFoldDB" id="A0A2R6Q9A7"/>
<comment type="similarity">
    <text evidence="2 5">Belongs to the GRF family.</text>
</comment>
<dbReference type="PROSITE" id="PS51667">
    <property type="entry name" value="WRC"/>
    <property type="match status" value="1"/>
</dbReference>
<evidence type="ECO:0000256" key="2">
    <source>
        <dbReference type="ARBA" id="ARBA00008122"/>
    </source>
</evidence>
<feature type="domain" description="QLQ" evidence="7">
    <location>
        <begin position="8"/>
        <end position="43"/>
    </location>
</feature>
<dbReference type="GO" id="GO:0099402">
    <property type="term" value="P:plant organ development"/>
    <property type="evidence" value="ECO:0007669"/>
    <property type="project" value="UniProtKB-ARBA"/>
</dbReference>
<dbReference type="GO" id="GO:0005524">
    <property type="term" value="F:ATP binding"/>
    <property type="evidence" value="ECO:0007669"/>
    <property type="project" value="UniProtKB-UniRule"/>
</dbReference>
<comment type="function">
    <text evidence="5">Transcription activator.</text>
</comment>
<dbReference type="Pfam" id="PF08880">
    <property type="entry name" value="QLQ"/>
    <property type="match status" value="1"/>
</dbReference>
<dbReference type="GO" id="GO:0006351">
    <property type="term" value="P:DNA-templated transcription"/>
    <property type="evidence" value="ECO:0007669"/>
    <property type="project" value="UniProtKB-UniRule"/>
</dbReference>
<keyword evidence="5" id="KW-0010">Activator</keyword>
<dbReference type="InterPro" id="IPR031137">
    <property type="entry name" value="GRF"/>
</dbReference>
<evidence type="ECO:0000256" key="1">
    <source>
        <dbReference type="ARBA" id="ARBA00004123"/>
    </source>
</evidence>
<sequence>MAAALGFPFTWAQMKELERQAIIYKYIMASLPVPPHLLSPITHFSTWGLGFSKSKHEAEPGRCKRTDGKKWRCSKDVAPHHKYCEHHLHRGRPRSRKPVEVQTHVISKKTHHHHHILPPDPTRSTVQSNETPKFLIKQMGMPLFPLTRNPAGGGLDWSMEGEMLAMDDLEHPWRDLLQTTDGAFVFRQNCSEMSQNLISYTDFGAPEIDHQNDECSLFLNPELISLEEEPEIKTPRGFIDACSNESSVSSKTLSPSSLKLSMAMVAGEALDEGMDLGVGDWERETPQVSSWLRSVSWGGSVPGGPLAEMLLQSSNSSHACNGDSAMAFQCLH</sequence>
<dbReference type="InParanoid" id="A0A2R6Q9A7"/>
<evidence type="ECO:0000256" key="6">
    <source>
        <dbReference type="SAM" id="MobiDB-lite"/>
    </source>
</evidence>
<dbReference type="STRING" id="1590841.A0A2R6Q9A7"/>
<comment type="domain">
    <text evidence="5">The QLQ domain and WRC domain may be involved in protein-protein interaction and DNA-binding, respectively.</text>
</comment>
<comment type="caution">
    <text evidence="9">The sequence shown here is derived from an EMBL/GenBank/DDBJ whole genome shotgun (WGS) entry which is preliminary data.</text>
</comment>
<dbReference type="InterPro" id="IPR014978">
    <property type="entry name" value="Gln-Leu-Gln_QLQ"/>
</dbReference>